<dbReference type="Pfam" id="PF01323">
    <property type="entry name" value="DSBA"/>
    <property type="match status" value="1"/>
</dbReference>
<keyword evidence="2 4" id="KW-0808">Transferase</keyword>
<dbReference type="PANTHER" id="PTHR42943">
    <property type="entry name" value="GLUTATHIONE S-TRANSFERASE KAPPA"/>
    <property type="match status" value="1"/>
</dbReference>
<dbReference type="STRING" id="253628.A0A0D2AVN5"/>
<dbReference type="AlphaFoldDB" id="A0A0D2AVN5"/>
<dbReference type="InterPro" id="IPR001853">
    <property type="entry name" value="DSBA-like_thioredoxin_dom"/>
</dbReference>
<evidence type="ECO:0000313" key="7">
    <source>
        <dbReference type="EMBL" id="KIW03214.1"/>
    </source>
</evidence>
<dbReference type="OrthoDB" id="4664297at2759"/>
<evidence type="ECO:0000256" key="5">
    <source>
        <dbReference type="PIRSR" id="PIRSR006386-1"/>
    </source>
</evidence>
<evidence type="ECO:0000256" key="2">
    <source>
        <dbReference type="ARBA" id="ARBA00022679"/>
    </source>
</evidence>
<comment type="catalytic activity">
    <reaction evidence="3 4">
        <text>RX + glutathione = an S-substituted glutathione + a halide anion + H(+)</text>
        <dbReference type="Rhea" id="RHEA:16437"/>
        <dbReference type="ChEBI" id="CHEBI:15378"/>
        <dbReference type="ChEBI" id="CHEBI:16042"/>
        <dbReference type="ChEBI" id="CHEBI:17792"/>
        <dbReference type="ChEBI" id="CHEBI:57925"/>
        <dbReference type="ChEBI" id="CHEBI:90779"/>
        <dbReference type="EC" id="2.5.1.18"/>
    </reaction>
</comment>
<dbReference type="FunFam" id="3.40.30.10:FF:000096">
    <property type="entry name" value="Glutathione S-transferase kappa"/>
    <property type="match status" value="1"/>
</dbReference>
<dbReference type="InterPro" id="IPR051924">
    <property type="entry name" value="GST_Kappa/NadH"/>
</dbReference>
<dbReference type="GeneID" id="27313412"/>
<dbReference type="RefSeq" id="XP_016213083.1">
    <property type="nucleotide sequence ID" value="XM_016358944.1"/>
</dbReference>
<reference evidence="7 8" key="1">
    <citation type="submission" date="2015-01" db="EMBL/GenBank/DDBJ databases">
        <title>The Genome Sequence of Ochroconis gallopava CBS43764.</title>
        <authorList>
            <consortium name="The Broad Institute Genomics Platform"/>
            <person name="Cuomo C."/>
            <person name="de Hoog S."/>
            <person name="Gorbushina A."/>
            <person name="Stielow B."/>
            <person name="Teixiera M."/>
            <person name="Abouelleil A."/>
            <person name="Chapman S.B."/>
            <person name="Priest M."/>
            <person name="Young S.K."/>
            <person name="Wortman J."/>
            <person name="Nusbaum C."/>
            <person name="Birren B."/>
        </authorList>
    </citation>
    <scope>NUCLEOTIDE SEQUENCE [LARGE SCALE GENOMIC DNA]</scope>
    <source>
        <strain evidence="7 8">CBS 43764</strain>
    </source>
</reference>
<evidence type="ECO:0000256" key="4">
    <source>
        <dbReference type="PIRNR" id="PIRNR006386"/>
    </source>
</evidence>
<dbReference type="PANTHER" id="PTHR42943:SF2">
    <property type="entry name" value="GLUTATHIONE S-TRANSFERASE KAPPA 1"/>
    <property type="match status" value="1"/>
</dbReference>
<sequence>MGKPKLTLFVDSVSPFAYLAFYAVKNWPVFKKCEVSFIPIFLGGLMHKCDNRTPLAITNKDRWINKERVRLARSFDIPMCDAVPDGFPMNTLATQRALTALNMQMPERFPDALAAFYHALWCDRQPIHKPEVAIPILARTLQMSDVEAKALFERGSEPEVKSLLTKNTELAFEEGAFGLPWFVATNSDGEKDSFWGFDRIGQVVDHLGLGRPNDKRGWQAML</sequence>
<evidence type="ECO:0000313" key="8">
    <source>
        <dbReference type="Proteomes" id="UP000053259"/>
    </source>
</evidence>
<dbReference type="EMBL" id="KN847545">
    <property type="protein sequence ID" value="KIW03214.1"/>
    <property type="molecule type" value="Genomic_DNA"/>
</dbReference>
<dbReference type="Proteomes" id="UP000053259">
    <property type="component" value="Unassembled WGS sequence"/>
</dbReference>
<feature type="active site" description="Nucleophile" evidence="5">
    <location>
        <position position="14"/>
    </location>
</feature>
<dbReference type="InterPro" id="IPR036249">
    <property type="entry name" value="Thioredoxin-like_sf"/>
</dbReference>
<dbReference type="InParanoid" id="A0A0D2AVN5"/>
<dbReference type="GO" id="GO:0004602">
    <property type="term" value="F:glutathione peroxidase activity"/>
    <property type="evidence" value="ECO:0007669"/>
    <property type="project" value="TreeGrafter"/>
</dbReference>
<comment type="similarity">
    <text evidence="1 4">Belongs to the GST superfamily. Kappa family.</text>
</comment>
<dbReference type="PIRSF" id="PIRSF006386">
    <property type="entry name" value="HCCAis_GSTk"/>
    <property type="match status" value="1"/>
</dbReference>
<dbReference type="GO" id="GO:0004364">
    <property type="term" value="F:glutathione transferase activity"/>
    <property type="evidence" value="ECO:0007669"/>
    <property type="project" value="UniProtKB-UniRule"/>
</dbReference>
<evidence type="ECO:0000256" key="1">
    <source>
        <dbReference type="ARBA" id="ARBA00006494"/>
    </source>
</evidence>
<gene>
    <name evidence="7" type="ORF">PV09_05439</name>
</gene>
<keyword evidence="8" id="KW-1185">Reference proteome</keyword>
<dbReference type="InterPro" id="IPR014440">
    <property type="entry name" value="HCCAis_GSTk"/>
</dbReference>
<proteinExistence type="inferred from homology"/>
<feature type="domain" description="DSBA-like thioredoxin" evidence="6">
    <location>
        <begin position="6"/>
        <end position="207"/>
    </location>
</feature>
<dbReference type="VEuPathDB" id="FungiDB:PV09_05439"/>
<dbReference type="SUPFAM" id="SSF52833">
    <property type="entry name" value="Thioredoxin-like"/>
    <property type="match status" value="1"/>
</dbReference>
<organism evidence="7 8">
    <name type="scientific">Verruconis gallopava</name>
    <dbReference type="NCBI Taxonomy" id="253628"/>
    <lineage>
        <taxon>Eukaryota</taxon>
        <taxon>Fungi</taxon>
        <taxon>Dikarya</taxon>
        <taxon>Ascomycota</taxon>
        <taxon>Pezizomycotina</taxon>
        <taxon>Dothideomycetes</taxon>
        <taxon>Pleosporomycetidae</taxon>
        <taxon>Venturiales</taxon>
        <taxon>Sympoventuriaceae</taxon>
        <taxon>Verruconis</taxon>
    </lineage>
</organism>
<dbReference type="HOGENOM" id="CLU_069253_1_4_1"/>
<dbReference type="EC" id="2.5.1.18" evidence="4"/>
<dbReference type="GO" id="GO:0005739">
    <property type="term" value="C:mitochondrion"/>
    <property type="evidence" value="ECO:0007669"/>
    <property type="project" value="TreeGrafter"/>
</dbReference>
<name>A0A0D2AVN5_9PEZI</name>
<protein>
    <recommendedName>
        <fullName evidence="4">Glutathione S-transferase kappa</fullName>
        <ecNumber evidence="4">2.5.1.18</ecNumber>
    </recommendedName>
</protein>
<accession>A0A0D2AVN5</accession>
<evidence type="ECO:0000256" key="3">
    <source>
        <dbReference type="ARBA" id="ARBA00047960"/>
    </source>
</evidence>
<evidence type="ECO:0000259" key="6">
    <source>
        <dbReference type="Pfam" id="PF01323"/>
    </source>
</evidence>
<dbReference type="Gene3D" id="3.40.30.10">
    <property type="entry name" value="Glutaredoxin"/>
    <property type="match status" value="1"/>
</dbReference>
<dbReference type="GO" id="GO:0005777">
    <property type="term" value="C:peroxisome"/>
    <property type="evidence" value="ECO:0007669"/>
    <property type="project" value="TreeGrafter"/>
</dbReference>
<dbReference type="GO" id="GO:0006749">
    <property type="term" value="P:glutathione metabolic process"/>
    <property type="evidence" value="ECO:0007669"/>
    <property type="project" value="TreeGrafter"/>
</dbReference>